<gene>
    <name evidence="1" type="ORF">WJT86_03505</name>
</gene>
<dbReference type="EMBL" id="JBBYXI010000001">
    <property type="protein sequence ID" value="MEN3930126.1"/>
    <property type="molecule type" value="Genomic_DNA"/>
</dbReference>
<sequence>MKYSKPYLSPSEQIELLVSRGMHVQDTDVAQQYLVGIGYYRLSAYWFPFRKKIPSSPVPAPSITGRYMVLDEFVEDANFQNIIDIYNFDRKLRLIILDALERIEIALRTDVALLLGKLSPVAHRHQQYLNGNFTRHIPKEKNNTRHFEWLERQDHLFLRSKEIFAQHFKTKYNSDAHPPIWIAVEAWDFGLLSVFFQGMKPEDQNNIALKYKIPNGLLLSKWIRSLNDCRNICAHHGRLWDRGVVNYPEWEQLSDNEFLCHILMNKVSCRKIYSTFLCIAYFMRSMSFGADWLKDFILHMQSFPAGSCLSLSDAGFPKDWETLPIWVIDQ</sequence>
<accession>A0ABV0BJ18</accession>
<protein>
    <submittedName>
        <fullName evidence="1">Abi family protein</fullName>
    </submittedName>
</protein>
<comment type="caution">
    <text evidence="1">The sequence shown here is derived from an EMBL/GenBank/DDBJ whole genome shotgun (WGS) entry which is preliminary data.</text>
</comment>
<dbReference type="Proteomes" id="UP001418637">
    <property type="component" value="Unassembled WGS sequence"/>
</dbReference>
<organism evidence="1 2">
    <name type="scientific">Hohaiivirga grylli</name>
    <dbReference type="NCBI Taxonomy" id="3133970"/>
    <lineage>
        <taxon>Bacteria</taxon>
        <taxon>Pseudomonadati</taxon>
        <taxon>Pseudomonadota</taxon>
        <taxon>Alphaproteobacteria</taxon>
        <taxon>Hyphomicrobiales</taxon>
        <taxon>Methylobacteriaceae</taxon>
        <taxon>Hohaiivirga</taxon>
    </lineage>
</organism>
<dbReference type="InterPro" id="IPR017034">
    <property type="entry name" value="Abi_system_AbiD/AbiF"/>
</dbReference>
<evidence type="ECO:0000313" key="1">
    <source>
        <dbReference type="EMBL" id="MEN3930126.1"/>
    </source>
</evidence>
<evidence type="ECO:0000313" key="2">
    <source>
        <dbReference type="Proteomes" id="UP001418637"/>
    </source>
</evidence>
<dbReference type="InterPro" id="IPR011664">
    <property type="entry name" value="Abi_system_AbiD/AbiF-like"/>
</dbReference>
<reference evidence="1 2" key="1">
    <citation type="submission" date="2024-04" db="EMBL/GenBank/DDBJ databases">
        <title>A novel species isolated from cricket.</title>
        <authorList>
            <person name="Wang H.-C."/>
        </authorList>
    </citation>
    <scope>NUCLEOTIDE SEQUENCE [LARGE SCALE GENOMIC DNA]</scope>
    <source>
        <strain evidence="1 2">WL0021</strain>
    </source>
</reference>
<dbReference type="PIRSF" id="PIRSF034934">
    <property type="entry name" value="AbiF_AbiD"/>
    <property type="match status" value="1"/>
</dbReference>
<dbReference type="RefSeq" id="WP_346336094.1">
    <property type="nucleotide sequence ID" value="NZ_JBBYXI010000001.1"/>
</dbReference>
<name>A0ABV0BJ18_9HYPH</name>
<proteinExistence type="predicted"/>
<dbReference type="Pfam" id="PF07751">
    <property type="entry name" value="Abi_2"/>
    <property type="match status" value="1"/>
</dbReference>
<keyword evidence="2" id="KW-1185">Reference proteome</keyword>